<keyword evidence="1" id="KW-0472">Membrane</keyword>
<evidence type="ECO:0000313" key="2">
    <source>
        <dbReference type="EMBL" id="KAH3819484.1"/>
    </source>
</evidence>
<dbReference type="AlphaFoldDB" id="A0A9D4JQW6"/>
<protein>
    <submittedName>
        <fullName evidence="2">Uncharacterized protein</fullName>
    </submittedName>
</protein>
<accession>A0A9D4JQW6</accession>
<keyword evidence="1" id="KW-0812">Transmembrane</keyword>
<reference evidence="2" key="2">
    <citation type="submission" date="2020-11" db="EMBL/GenBank/DDBJ databases">
        <authorList>
            <person name="McCartney M.A."/>
            <person name="Auch B."/>
            <person name="Kono T."/>
            <person name="Mallez S."/>
            <person name="Becker A."/>
            <person name="Gohl D.M."/>
            <person name="Silverstein K.A.T."/>
            <person name="Koren S."/>
            <person name="Bechman K.B."/>
            <person name="Herman A."/>
            <person name="Abrahante J.E."/>
            <person name="Garbe J."/>
        </authorList>
    </citation>
    <scope>NUCLEOTIDE SEQUENCE</scope>
    <source>
        <strain evidence="2">Duluth1</strain>
        <tissue evidence="2">Whole animal</tissue>
    </source>
</reference>
<keyword evidence="1" id="KW-1133">Transmembrane helix</keyword>
<dbReference type="Proteomes" id="UP000828390">
    <property type="component" value="Unassembled WGS sequence"/>
</dbReference>
<feature type="transmembrane region" description="Helical" evidence="1">
    <location>
        <begin position="12"/>
        <end position="29"/>
    </location>
</feature>
<organism evidence="2 3">
    <name type="scientific">Dreissena polymorpha</name>
    <name type="common">Zebra mussel</name>
    <name type="synonym">Mytilus polymorpha</name>
    <dbReference type="NCBI Taxonomy" id="45954"/>
    <lineage>
        <taxon>Eukaryota</taxon>
        <taxon>Metazoa</taxon>
        <taxon>Spiralia</taxon>
        <taxon>Lophotrochozoa</taxon>
        <taxon>Mollusca</taxon>
        <taxon>Bivalvia</taxon>
        <taxon>Autobranchia</taxon>
        <taxon>Heteroconchia</taxon>
        <taxon>Euheterodonta</taxon>
        <taxon>Imparidentia</taxon>
        <taxon>Neoheterodontei</taxon>
        <taxon>Myida</taxon>
        <taxon>Dreissenoidea</taxon>
        <taxon>Dreissenidae</taxon>
        <taxon>Dreissena</taxon>
    </lineage>
</organism>
<comment type="caution">
    <text evidence="2">The sequence shown here is derived from an EMBL/GenBank/DDBJ whole genome shotgun (WGS) entry which is preliminary data.</text>
</comment>
<evidence type="ECO:0000256" key="1">
    <source>
        <dbReference type="SAM" id="Phobius"/>
    </source>
</evidence>
<gene>
    <name evidence="2" type="ORF">DPMN_121221</name>
</gene>
<proteinExistence type="predicted"/>
<reference evidence="2" key="1">
    <citation type="journal article" date="2019" name="bioRxiv">
        <title>The Genome of the Zebra Mussel, Dreissena polymorpha: A Resource for Invasive Species Research.</title>
        <authorList>
            <person name="McCartney M.A."/>
            <person name="Auch B."/>
            <person name="Kono T."/>
            <person name="Mallez S."/>
            <person name="Zhang Y."/>
            <person name="Obille A."/>
            <person name="Becker A."/>
            <person name="Abrahante J.E."/>
            <person name="Garbe J."/>
            <person name="Badalamenti J.P."/>
            <person name="Herman A."/>
            <person name="Mangelson H."/>
            <person name="Liachko I."/>
            <person name="Sullivan S."/>
            <person name="Sone E.D."/>
            <person name="Koren S."/>
            <person name="Silverstein K.A.T."/>
            <person name="Beckman K.B."/>
            <person name="Gohl D.M."/>
        </authorList>
    </citation>
    <scope>NUCLEOTIDE SEQUENCE</scope>
    <source>
        <strain evidence="2">Duluth1</strain>
        <tissue evidence="2">Whole animal</tissue>
    </source>
</reference>
<name>A0A9D4JQW6_DREPO</name>
<evidence type="ECO:0000313" key="3">
    <source>
        <dbReference type="Proteomes" id="UP000828390"/>
    </source>
</evidence>
<keyword evidence="3" id="KW-1185">Reference proteome</keyword>
<sequence length="80" mass="8839">MESDWVIGMLDFYTMWLGWAVSSPGYVFLGSSNSKKSSIFCSALYDTRSVILSHSCSASRFSSWASGSAVTSFWDLTTSR</sequence>
<dbReference type="EMBL" id="JAIWYP010000005">
    <property type="protein sequence ID" value="KAH3819484.1"/>
    <property type="molecule type" value="Genomic_DNA"/>
</dbReference>